<gene>
    <name evidence="8" type="ORF">CTOB1V02_LOCUS5047</name>
</gene>
<evidence type="ECO:0000256" key="4">
    <source>
        <dbReference type="PIRSR" id="PIRSR601952-2"/>
    </source>
</evidence>
<dbReference type="OrthoDB" id="5818554at2759"/>
<feature type="binding site" evidence="4">
    <location>
        <position position="248"/>
    </location>
    <ligand>
        <name>Mg(2+)</name>
        <dbReference type="ChEBI" id="CHEBI:18420"/>
    </ligand>
</feature>
<feature type="binding site" evidence="4">
    <location>
        <position position="388"/>
    </location>
    <ligand>
        <name>Zn(2+)</name>
        <dbReference type="ChEBI" id="CHEBI:29105"/>
        <label>2</label>
    </ligand>
</feature>
<dbReference type="PANTHER" id="PTHR11596:SF5">
    <property type="entry name" value="ALKALINE PHOSPHATASE"/>
    <property type="match status" value="1"/>
</dbReference>
<comment type="similarity">
    <text evidence="5">Belongs to the alkaline phosphatase family.</text>
</comment>
<reference evidence="8" key="1">
    <citation type="submission" date="2020-11" db="EMBL/GenBank/DDBJ databases">
        <authorList>
            <person name="Tran Van P."/>
        </authorList>
    </citation>
    <scope>NUCLEOTIDE SEQUENCE</scope>
</reference>
<dbReference type="SMART" id="SM00098">
    <property type="entry name" value="alkPPc"/>
    <property type="match status" value="1"/>
</dbReference>
<keyword evidence="4" id="KW-0460">Magnesium</keyword>
<feature type="binding site" evidence="4">
    <location>
        <position position="392"/>
    </location>
    <ligand>
        <name>Zn(2+)</name>
        <dbReference type="ChEBI" id="CHEBI:29105"/>
        <label>2</label>
    </ligand>
</feature>
<dbReference type="CDD" id="cd16012">
    <property type="entry name" value="ALP"/>
    <property type="match status" value="1"/>
</dbReference>
<feature type="active site" description="Phosphoserine intermediate" evidence="3">
    <location>
        <position position="139"/>
    </location>
</feature>
<dbReference type="EMBL" id="OB661044">
    <property type="protein sequence ID" value="CAD7227138.1"/>
    <property type="molecule type" value="Genomic_DNA"/>
</dbReference>
<dbReference type="Pfam" id="PF00245">
    <property type="entry name" value="Alk_phosphatase"/>
    <property type="match status" value="2"/>
</dbReference>
<dbReference type="GO" id="GO:0004035">
    <property type="term" value="F:alkaline phosphatase activity"/>
    <property type="evidence" value="ECO:0007669"/>
    <property type="project" value="UniProtKB-EC"/>
</dbReference>
<dbReference type="PANTHER" id="PTHR11596">
    <property type="entry name" value="ALKALINE PHOSPHATASE"/>
    <property type="match status" value="1"/>
</dbReference>
<keyword evidence="7" id="KW-0732">Signal</keyword>
<feature type="region of interest" description="Disordered" evidence="6">
    <location>
        <begin position="475"/>
        <end position="495"/>
    </location>
</feature>
<feature type="region of interest" description="Disordered" evidence="6">
    <location>
        <begin position="173"/>
        <end position="197"/>
    </location>
</feature>
<feature type="compositionally biased region" description="Basic and acidic residues" evidence="6">
    <location>
        <begin position="26"/>
        <end position="35"/>
    </location>
</feature>
<accession>A0A7R8WD77</accession>
<evidence type="ECO:0000256" key="7">
    <source>
        <dbReference type="SAM" id="SignalP"/>
    </source>
</evidence>
<feature type="binding site" evidence="4">
    <location>
        <position position="87"/>
    </location>
    <ligand>
        <name>Mg(2+)</name>
        <dbReference type="ChEBI" id="CHEBI:18420"/>
    </ligand>
</feature>
<feature type="binding site" evidence="4">
    <location>
        <position position="87"/>
    </location>
    <ligand>
        <name>Zn(2+)</name>
        <dbReference type="ChEBI" id="CHEBI:29105"/>
        <label>2</label>
    </ligand>
</feature>
<dbReference type="GO" id="GO:0046872">
    <property type="term" value="F:metal ion binding"/>
    <property type="evidence" value="ECO:0007669"/>
    <property type="project" value="UniProtKB-KW"/>
</dbReference>
<keyword evidence="4" id="KW-0862">Zinc</keyword>
<keyword evidence="2" id="KW-0597">Phosphoprotein</keyword>
<dbReference type="PRINTS" id="PR00113">
    <property type="entry name" value="ALKPHPHTASE"/>
</dbReference>
<sequence>MKLCVLLFAVLLTCAHARSAPSPNLSDDKHLHERPPPPLTKRPRINSEELESEYWISSAQEELQLALDVTNNLNRNVAKNVILFLGDGMGIPTLTAARILKGQRQDPPTPGEEGRLVFETFPHLALSKTYNVDYQTPDSAGTGTAYLCGVKTNIGVLGVNARVVESSTSSKTSVASWLPPVPPRGQYTNGSRRTPEGPHTCYGTIRSSQPPDSVLLLLLSLVPLYTYRYRSSLSPVGIVTTTSVTHATPAAGYARSASRYFEDDSDLPTECLGKQLSIARQLVDEFPGNQLKVVLGGGLSHFTSHGNLTAVWQNRTGGILAFNNEDLLNAQDTSRPLLGLFSSSHMPNHENLNPAETPSIKEMALAAVRFLKDNDEGFALLVEGGKIDINHHYGNPYHALRETLAFDEAIEAVIGEISFEDTLVVVTADHSHTMTLNGYQPRGTPIHGLVGYDIRNVAYTSLSYANGPGYRFSVDENNQVSRPNVTEEEAGQYAG</sequence>
<name>A0A7R8WD77_9CRUS</name>
<feature type="compositionally biased region" description="Acidic residues" evidence="6">
    <location>
        <begin position="486"/>
        <end position="495"/>
    </location>
</feature>
<dbReference type="Gene3D" id="3.40.720.10">
    <property type="entry name" value="Alkaline Phosphatase, subunit A"/>
    <property type="match status" value="2"/>
</dbReference>
<feature type="region of interest" description="Disordered" evidence="6">
    <location>
        <begin position="20"/>
        <end position="46"/>
    </location>
</feature>
<evidence type="ECO:0000256" key="1">
    <source>
        <dbReference type="ARBA" id="ARBA00012647"/>
    </source>
</evidence>
<feature type="binding site" evidence="4">
    <location>
        <position position="430"/>
    </location>
    <ligand>
        <name>Zn(2+)</name>
        <dbReference type="ChEBI" id="CHEBI:29105"/>
        <label>2</label>
    </ligand>
</feature>
<dbReference type="InterPro" id="IPR017850">
    <property type="entry name" value="Alkaline_phosphatase_core_sf"/>
</dbReference>
<evidence type="ECO:0000256" key="3">
    <source>
        <dbReference type="PIRSR" id="PIRSR601952-1"/>
    </source>
</evidence>
<evidence type="ECO:0000313" key="8">
    <source>
        <dbReference type="EMBL" id="CAD7227138.1"/>
    </source>
</evidence>
<feature type="compositionally biased region" description="Polar residues" evidence="6">
    <location>
        <begin position="475"/>
        <end position="484"/>
    </location>
</feature>
<feature type="binding site" evidence="4">
    <location>
        <position position="429"/>
    </location>
    <ligand>
        <name>Zn(2+)</name>
        <dbReference type="ChEBI" id="CHEBI:29105"/>
        <label>2</label>
    </ligand>
</feature>
<dbReference type="InterPro" id="IPR001952">
    <property type="entry name" value="Alkaline_phosphatase"/>
</dbReference>
<proteinExistence type="inferred from homology"/>
<feature type="signal peptide" evidence="7">
    <location>
        <begin position="1"/>
        <end position="17"/>
    </location>
</feature>
<dbReference type="AlphaFoldDB" id="A0A7R8WD77"/>
<feature type="chain" id="PRO_5043994683" description="alkaline phosphatase" evidence="7">
    <location>
        <begin position="18"/>
        <end position="495"/>
    </location>
</feature>
<comment type="cofactor">
    <cofactor evidence="4">
        <name>Mg(2+)</name>
        <dbReference type="ChEBI" id="CHEBI:18420"/>
    </cofactor>
    <text evidence="4">Binds 1 Mg(2+) ion.</text>
</comment>
<comment type="cofactor">
    <cofactor evidence="4">
        <name>Zn(2+)</name>
        <dbReference type="ChEBI" id="CHEBI:29105"/>
    </cofactor>
    <text evidence="4">Binds 2 Zn(2+) ions.</text>
</comment>
<evidence type="ECO:0000256" key="5">
    <source>
        <dbReference type="RuleBase" id="RU003946"/>
    </source>
</evidence>
<feature type="binding site" evidence="4">
    <location>
        <position position="383"/>
    </location>
    <ligand>
        <name>Mg(2+)</name>
        <dbReference type="ChEBI" id="CHEBI:18420"/>
    </ligand>
</feature>
<dbReference type="SUPFAM" id="SSF53649">
    <property type="entry name" value="Alkaline phosphatase-like"/>
    <property type="match status" value="1"/>
</dbReference>
<feature type="binding site" evidence="4">
    <location>
        <position position="246"/>
    </location>
    <ligand>
        <name>Mg(2+)</name>
        <dbReference type="ChEBI" id="CHEBI:18420"/>
    </ligand>
</feature>
<dbReference type="EC" id="3.1.3.1" evidence="1"/>
<evidence type="ECO:0000256" key="6">
    <source>
        <dbReference type="SAM" id="MobiDB-lite"/>
    </source>
</evidence>
<evidence type="ECO:0000256" key="2">
    <source>
        <dbReference type="ARBA" id="ARBA00022553"/>
    </source>
</evidence>
<protein>
    <recommendedName>
        <fullName evidence="1">alkaline phosphatase</fullName>
        <ecNumber evidence="1">3.1.3.1</ecNumber>
    </recommendedName>
</protein>
<keyword evidence="4" id="KW-0479">Metal-binding</keyword>
<organism evidence="8">
    <name type="scientific">Cyprideis torosa</name>
    <dbReference type="NCBI Taxonomy" id="163714"/>
    <lineage>
        <taxon>Eukaryota</taxon>
        <taxon>Metazoa</taxon>
        <taxon>Ecdysozoa</taxon>
        <taxon>Arthropoda</taxon>
        <taxon>Crustacea</taxon>
        <taxon>Oligostraca</taxon>
        <taxon>Ostracoda</taxon>
        <taxon>Podocopa</taxon>
        <taxon>Podocopida</taxon>
        <taxon>Cytherocopina</taxon>
        <taxon>Cytheroidea</taxon>
        <taxon>Cytherideidae</taxon>
        <taxon>Cyprideis</taxon>
    </lineage>
</organism>